<feature type="transmembrane region" description="Helical" evidence="1">
    <location>
        <begin position="9"/>
        <end position="25"/>
    </location>
</feature>
<organism evidence="2 3">
    <name type="scientific">[Mycobacterium] fortunisiensis</name>
    <dbReference type="NCBI Taxonomy" id="2600579"/>
    <lineage>
        <taxon>Bacteria</taxon>
        <taxon>Bacillati</taxon>
        <taxon>Actinomycetota</taxon>
        <taxon>Actinomycetes</taxon>
        <taxon>Mycobacteriales</taxon>
        <taxon>Mycobacteriaceae</taxon>
        <taxon>Mycolicibacterium</taxon>
    </lineage>
</organism>
<gene>
    <name evidence="2" type="ORF">FR943_06730</name>
</gene>
<comment type="caution">
    <text evidence="2">The sequence shown here is derived from an EMBL/GenBank/DDBJ whole genome shotgun (WGS) entry which is preliminary data.</text>
</comment>
<sequence>MPNRWGRRLRYAFAVVLLMMALIGFKEGLQWYWAVIGACAAAGFATLGRQIFRPGVSRTTNEIVCRYIPYYEGNAFFLTILLPLIAIAAIAAGYAPGNPVWLRVAGIALLALTPLFVYSTVRMWRRCLLRISQSALTVRLAVPGDGEITEIRREHVQSIAPKTSPNGVSGTRALQVELAYRPGGSSEVTKTVMLGPQFTVEPINLLNALVAWKDGGKDSTELLDRIEQFLRSRRPTVGV</sequence>
<keyword evidence="3" id="KW-1185">Reference proteome</keyword>
<reference evidence="2 3" key="1">
    <citation type="journal article" date="2021" name="Sci. Rep.">
        <title>Phenotypic and genomic hallmarks of a novel, potentially pathogenic rapidly growing Mycobacterium species related to the Mycobacterium fortuitum complex.</title>
        <authorList>
            <person name="Gharbi R."/>
            <person name="Khanna V."/>
            <person name="Frigui W."/>
            <person name="Mhenni B."/>
            <person name="Brosch R."/>
            <person name="Mardassi H."/>
        </authorList>
    </citation>
    <scope>NUCLEOTIDE SEQUENCE [LARGE SCALE GENOMIC DNA]</scope>
    <source>
        <strain evidence="2 3">TNTM28</strain>
    </source>
</reference>
<dbReference type="EMBL" id="VOMB01000009">
    <property type="protein sequence ID" value="MBU9763536.1"/>
    <property type="molecule type" value="Genomic_DNA"/>
</dbReference>
<evidence type="ECO:0000256" key="1">
    <source>
        <dbReference type="SAM" id="Phobius"/>
    </source>
</evidence>
<feature type="transmembrane region" description="Helical" evidence="1">
    <location>
        <begin position="100"/>
        <end position="121"/>
    </location>
</feature>
<keyword evidence="1" id="KW-0812">Transmembrane</keyword>
<feature type="transmembrane region" description="Helical" evidence="1">
    <location>
        <begin position="73"/>
        <end position="94"/>
    </location>
</feature>
<evidence type="ECO:0008006" key="4">
    <source>
        <dbReference type="Google" id="ProtNLM"/>
    </source>
</evidence>
<keyword evidence="1" id="KW-1133">Transmembrane helix</keyword>
<dbReference type="Proteomes" id="UP000812982">
    <property type="component" value="Unassembled WGS sequence"/>
</dbReference>
<keyword evidence="1" id="KW-0472">Membrane</keyword>
<feature type="transmembrane region" description="Helical" evidence="1">
    <location>
        <begin position="31"/>
        <end position="52"/>
    </location>
</feature>
<evidence type="ECO:0000313" key="3">
    <source>
        <dbReference type="Proteomes" id="UP000812982"/>
    </source>
</evidence>
<evidence type="ECO:0000313" key="2">
    <source>
        <dbReference type="EMBL" id="MBU9763536.1"/>
    </source>
</evidence>
<protein>
    <recommendedName>
        <fullName evidence="4">PH domain-containing protein</fullName>
    </recommendedName>
</protein>
<dbReference type="RefSeq" id="WP_217155579.1">
    <property type="nucleotide sequence ID" value="NZ_VOMB01000009.1"/>
</dbReference>
<proteinExistence type="predicted"/>
<name>A0ABS6KJS6_9MYCO</name>
<accession>A0ABS6KJS6</accession>